<keyword evidence="3" id="KW-1003">Cell membrane</keyword>
<dbReference type="Pfam" id="PF02653">
    <property type="entry name" value="BPD_transp_2"/>
    <property type="match status" value="1"/>
</dbReference>
<accession>A0A2S0WR57</accession>
<dbReference type="Proteomes" id="UP000244384">
    <property type="component" value="Chromosome"/>
</dbReference>
<name>A0A2S0WR57_9ACTN</name>
<keyword evidence="2" id="KW-0813">Transport</keyword>
<evidence type="ECO:0000256" key="3">
    <source>
        <dbReference type="ARBA" id="ARBA00022475"/>
    </source>
</evidence>
<reference evidence="9" key="1">
    <citation type="submission" date="2018-01" db="EMBL/GenBank/DDBJ databases">
        <authorList>
            <person name="Li J."/>
        </authorList>
    </citation>
    <scope>NUCLEOTIDE SEQUENCE [LARGE SCALE GENOMIC DNA]</scope>
    <source>
        <strain evidence="9">592</strain>
    </source>
</reference>
<keyword evidence="7" id="KW-0472">Membrane</keyword>
<dbReference type="InterPro" id="IPR001851">
    <property type="entry name" value="ABC_transp_permease"/>
</dbReference>
<keyword evidence="4" id="KW-0997">Cell inner membrane</keyword>
<evidence type="ECO:0000256" key="7">
    <source>
        <dbReference type="ARBA" id="ARBA00023136"/>
    </source>
</evidence>
<evidence type="ECO:0000256" key="1">
    <source>
        <dbReference type="ARBA" id="ARBA00004651"/>
    </source>
</evidence>
<evidence type="ECO:0000256" key="5">
    <source>
        <dbReference type="ARBA" id="ARBA00022692"/>
    </source>
</evidence>
<keyword evidence="9" id="KW-1185">Reference proteome</keyword>
<evidence type="ECO:0000313" key="8">
    <source>
        <dbReference type="EMBL" id="AWB93714.1"/>
    </source>
</evidence>
<evidence type="ECO:0000256" key="6">
    <source>
        <dbReference type="ARBA" id="ARBA00022989"/>
    </source>
</evidence>
<dbReference type="GO" id="GO:0022857">
    <property type="term" value="F:transmembrane transporter activity"/>
    <property type="evidence" value="ECO:0007669"/>
    <property type="project" value="InterPro"/>
</dbReference>
<protein>
    <submittedName>
        <fullName evidence="8">ABC transporter permease</fullName>
    </submittedName>
</protein>
<evidence type="ECO:0000256" key="2">
    <source>
        <dbReference type="ARBA" id="ARBA00022448"/>
    </source>
</evidence>
<dbReference type="GO" id="GO:0005886">
    <property type="term" value="C:plasma membrane"/>
    <property type="evidence" value="ECO:0007669"/>
    <property type="project" value="UniProtKB-SubCell"/>
</dbReference>
<dbReference type="RefSeq" id="WP_108580346.1">
    <property type="nucleotide sequence ID" value="NZ_CP026952.1"/>
</dbReference>
<dbReference type="EMBL" id="CP026952">
    <property type="protein sequence ID" value="AWB93714.1"/>
    <property type="molecule type" value="Genomic_DNA"/>
</dbReference>
<keyword evidence="5" id="KW-0812">Transmembrane</keyword>
<comment type="subcellular location">
    <subcellularLocation>
        <location evidence="1">Cell membrane</location>
        <topology evidence="1">Multi-pass membrane protein</topology>
    </subcellularLocation>
</comment>
<evidence type="ECO:0000313" key="9">
    <source>
        <dbReference type="Proteomes" id="UP000244384"/>
    </source>
</evidence>
<evidence type="ECO:0000256" key="4">
    <source>
        <dbReference type="ARBA" id="ARBA00022519"/>
    </source>
</evidence>
<gene>
    <name evidence="8" type="ORF">C3E78_16670</name>
</gene>
<organism evidence="8 9">
    <name type="scientific">Aeromicrobium chenweiae</name>
    <dbReference type="NCBI Taxonomy" id="2079793"/>
    <lineage>
        <taxon>Bacteria</taxon>
        <taxon>Bacillati</taxon>
        <taxon>Actinomycetota</taxon>
        <taxon>Actinomycetes</taxon>
        <taxon>Propionibacteriales</taxon>
        <taxon>Nocardioidaceae</taxon>
        <taxon>Aeromicrobium</taxon>
    </lineage>
</organism>
<keyword evidence="6" id="KW-1133">Transmembrane helix</keyword>
<dbReference type="AlphaFoldDB" id="A0A2S0WR57"/>
<dbReference type="PANTHER" id="PTHR32196">
    <property type="entry name" value="ABC TRANSPORTER PERMEASE PROTEIN YPHD-RELATED-RELATED"/>
    <property type="match status" value="1"/>
</dbReference>
<dbReference type="OrthoDB" id="7947581at2"/>
<dbReference type="PANTHER" id="PTHR32196:SF21">
    <property type="entry name" value="ABC TRANSPORTER PERMEASE PROTEIN YPHD-RELATED"/>
    <property type="match status" value="1"/>
</dbReference>
<dbReference type="KEGG" id="aez:C3E78_16670"/>
<proteinExistence type="predicted"/>
<dbReference type="CDD" id="cd06579">
    <property type="entry name" value="TM_PBP1_transp_AraH_like"/>
    <property type="match status" value="1"/>
</dbReference>
<sequence length="357" mass="36366">MSSDQLAAEKRPDSGHGGPPHDAAPSRAASMWSEIQRVSGRSTGVIAGLVILCIYLAVTQPVFATWGNTTNVVAGNSVILLLAIGATFVILSGGIDLSTAAAGAATAMVFGELLSAGVGAFVAVVGTLAFGLFLGAVNGVLISYLKIPFLVVTLGTLSIFESFALVLSSGKTINTFTLDGFEPVYRFALDDVAGVPYLLIFDVVVVVVAALVLRYTSFGRGVYAIGSNSEAARLNGINVARTTLMVYVIAGLCAGLAALVQVGRLTGASPNIDSTLLLTVIAAVLIGGTAYTGGEGGVGGTVLGVLFLGVIQNGLTLSDVSTFWRGTVNGLVLIVAVALGVGRDRGWFRLPKGGTRG</sequence>
<accession>A0A5F2EMF1</accession>